<dbReference type="CDD" id="cd01071">
    <property type="entry name" value="PBP2_PhnD_like"/>
    <property type="match status" value="1"/>
</dbReference>
<dbReference type="Proteomes" id="UP000199376">
    <property type="component" value="Unassembled WGS sequence"/>
</dbReference>
<dbReference type="STRING" id="283737.SAMN05660453_1080"/>
<reference evidence="4 5" key="1">
    <citation type="submission" date="2016-10" db="EMBL/GenBank/DDBJ databases">
        <authorList>
            <person name="de Groot N.N."/>
        </authorList>
    </citation>
    <scope>NUCLEOTIDE SEQUENCE [LARGE SCALE GENOMIC DNA]</scope>
    <source>
        <strain evidence="4 5">DSM 19113</strain>
    </source>
</reference>
<gene>
    <name evidence="4" type="ORF">SAMN05660453_1080</name>
</gene>
<dbReference type="GO" id="GO:0055085">
    <property type="term" value="P:transmembrane transport"/>
    <property type="evidence" value="ECO:0007669"/>
    <property type="project" value="InterPro"/>
</dbReference>
<protein>
    <submittedName>
        <fullName evidence="4">Phosphonate transport system substrate-binding protein</fullName>
    </submittedName>
</protein>
<evidence type="ECO:0000256" key="1">
    <source>
        <dbReference type="ARBA" id="ARBA00007162"/>
    </source>
</evidence>
<dbReference type="GO" id="GO:0043190">
    <property type="term" value="C:ATP-binding cassette (ABC) transporter complex"/>
    <property type="evidence" value="ECO:0007669"/>
    <property type="project" value="InterPro"/>
</dbReference>
<dbReference type="OrthoDB" id="9776786at2"/>
<comment type="similarity">
    <text evidence="1">Belongs to the phosphate/phosphite/phosphonate binding protein family.</text>
</comment>
<accession>A0A1I1GNN1</accession>
<dbReference type="SUPFAM" id="SSF53850">
    <property type="entry name" value="Periplasmic binding protein-like II"/>
    <property type="match status" value="1"/>
</dbReference>
<evidence type="ECO:0000313" key="4">
    <source>
        <dbReference type="EMBL" id="SFC10730.1"/>
    </source>
</evidence>
<evidence type="ECO:0000313" key="5">
    <source>
        <dbReference type="Proteomes" id="UP000199376"/>
    </source>
</evidence>
<dbReference type="EMBL" id="FOLI01000005">
    <property type="protein sequence ID" value="SFC10730.1"/>
    <property type="molecule type" value="Genomic_DNA"/>
</dbReference>
<dbReference type="NCBIfam" id="TIGR01098">
    <property type="entry name" value="3A0109s03R"/>
    <property type="match status" value="1"/>
</dbReference>
<dbReference type="Gene3D" id="3.40.190.10">
    <property type="entry name" value="Periplasmic binding protein-like II"/>
    <property type="match status" value="2"/>
</dbReference>
<dbReference type="Pfam" id="PF12974">
    <property type="entry name" value="Phosphonate-bd"/>
    <property type="match status" value="1"/>
</dbReference>
<feature type="domain" description="Solute-binding protein family 3/N-terminal" evidence="3">
    <location>
        <begin position="41"/>
        <end position="308"/>
    </location>
</feature>
<dbReference type="PANTHER" id="PTHR35841">
    <property type="entry name" value="PHOSPHONATES-BINDING PERIPLASMIC PROTEIN"/>
    <property type="match status" value="1"/>
</dbReference>
<proteinExistence type="inferred from homology"/>
<dbReference type="AlphaFoldDB" id="A0A1I1GNN1"/>
<dbReference type="SMART" id="SM00062">
    <property type="entry name" value="PBPb"/>
    <property type="match status" value="1"/>
</dbReference>
<dbReference type="InterPro" id="IPR001638">
    <property type="entry name" value="Solute-binding_3/MltF_N"/>
</dbReference>
<dbReference type="RefSeq" id="WP_091502744.1">
    <property type="nucleotide sequence ID" value="NZ_FOLI01000005.1"/>
</dbReference>
<dbReference type="PANTHER" id="PTHR35841:SF1">
    <property type="entry name" value="PHOSPHONATES-BINDING PERIPLASMIC PROTEIN"/>
    <property type="match status" value="1"/>
</dbReference>
<evidence type="ECO:0000256" key="2">
    <source>
        <dbReference type="ARBA" id="ARBA00022729"/>
    </source>
</evidence>
<keyword evidence="2" id="KW-0732">Signal</keyword>
<name>A0A1I1GNN1_9LACO</name>
<keyword evidence="5" id="KW-1185">Reference proteome</keyword>
<dbReference type="InterPro" id="IPR005770">
    <property type="entry name" value="PhnD"/>
</dbReference>
<sequence>MKKLLVAIAVLIIAVGGFFAFTASGKKSDSGKSSSKMDLKELNVQFIPSSQSDTLLAKAKPLEKLLSKQLGIPVHVSLSTDTNSVIEAMGAKKVDMGFLSPDAYVMAHKQYGAKVILQSTRYGIKNDNTGAKTDKLVDNYDAMVIVKKDSNIKSVKDLKGKKIAVQGPTSDAGYIFPAVELNKKGVNVIKDSTLVQVKGHDQGVLSVLNGDTDAAFIFGDARNIVKKDQPDVFDKTRILYTTSGIPNDTISLRKGVSSSDSEKIKKAMEKIAKTDEGKQVLHDVYSWDGVTDSKDSNFDIVRKYQSQLQKMQ</sequence>
<evidence type="ECO:0000259" key="3">
    <source>
        <dbReference type="SMART" id="SM00062"/>
    </source>
</evidence>
<organism evidence="4 5">
    <name type="scientific">Fructobacillus durionis</name>
    <dbReference type="NCBI Taxonomy" id="283737"/>
    <lineage>
        <taxon>Bacteria</taxon>
        <taxon>Bacillati</taxon>
        <taxon>Bacillota</taxon>
        <taxon>Bacilli</taxon>
        <taxon>Lactobacillales</taxon>
        <taxon>Lactobacillaceae</taxon>
        <taxon>Fructobacillus</taxon>
    </lineage>
</organism>